<dbReference type="Proteomes" id="UP000805704">
    <property type="component" value="Chromosome 9"/>
</dbReference>
<gene>
    <name evidence="1" type="primary">DST.2</name>
    <name evidence="1" type="ORF">GBF38_002190</name>
</gene>
<proteinExistence type="predicted"/>
<accession>A0ACB7ED40</accession>
<dbReference type="EMBL" id="CM024797">
    <property type="protein sequence ID" value="KAG8000053.1"/>
    <property type="molecule type" value="Genomic_DNA"/>
</dbReference>
<sequence>MKTNNQKTSKQDVTESSHHYVKDNEAALLKTEHTVLQRTVPSYESAKCNLGGEILKMKVSQEMSTMGKENILEGLKQVKHDKIEVVQSQSLYDSPTKNVLTSSAYQAPTHQQKEIQNGSNKSQVKPDEHMSLTTHGYMALCGLKDSHSITRTYQISETYETVNTSESEGKPSEIYSTSQKQPELKGSTSIQSLIKFKFLDEEVLRKLDMGLITVEEVQALISQHTGKPTTIAGVYVESSKKKMSFLEAAEKGFLAKTYALEFLEAQAATGSLTDLATGQTHSVDAGFRCIEFQLLTGGLINPDTHDRVSLEEVIQSGLVDKVTASVLKDEKFLTKSLTCPKTKRRITFREALERSVYDCHTGLRLLEATKIHGYGAKSTFHYRSVDEEKREHGDKVSKLLHWMSNVKQTPNNDGNALKDSNANTDASNKPQVSVEEMVTKKEQIAEALRATQMMLNKHSDKMTEEEKEKAQEQLKALNQAYNELSKHCSDQTTSAEEDFKSVDAGPSTGPVSGLIDQIASVTLPEAQPVTSNSFQSESHVCMDWDDSFKQDLTYKSTLNHLPLELNESSKCLSPHVSSVSLSDIAAAREGAMCEDQIIKMIEVKQDSDGLKVSYTGDMVTLERAFQCGLIPASVYVEILQRHKTCQDADEAQRIEGTTLDVTSETRYDLEAALSKGLADETTVLLDTQSDEKGSAVGDEEGAISVLNQTLSDGAISNIALPVMEQQSLSRSGGTISIKQSDAPNIQLQLLQVLKTVSSSQDLSMLQEVMDTLNSALGGEPQEDRCHVLESIKEESSEGEDEGSAEDNVGVCHSAAGSHQPSPQSSDACKVEQVKNKLFSIQDYLECVGRLQDHADVLDDVSKDLMIQPPMGNSMEELQIQIEECQSLESQLCRLAGVLTADMAKAKQLLHSADEGIPKQIRQDLASTYLELEPNFTAVSQMCAERSHSLMQAMETGKVHLKSTYQKHLSDLDELAGLIQNSSEMSDEDLTKCDVDTLKHLIEQNKVSLKPNSKRSVSTEIHSTYFHLFSQDTEGHLLKEARLKLEDITFDIQCFISEHTQFLNPAESSYLLKFLSTTQRAFRNETERLVTQRSTLDVLLDTRERETQEQSLLEKHKEFTEKLGEVCENLTLTENHLIGHQQQAENAQCITDLQQYQQEHQALQKDVLTNASALNEVIASTKKFLEENRSKLTPEQIAILESKLEEAKNKARLINQRAEESRKDLEKVVTTAIKQESEKAAAVERLEESKNKIEGLLDWISNIGNANESVLDETNHISKENGNLPEETSAKGLIGEDDDANGNALQTTENDFGRETSGKSDASLDLDKQYERVKARHQEILSQQQDLIIATQSAQALLDKQADVLSPEEKEKLQKNIQDLKGRYEASADAS</sequence>
<evidence type="ECO:0000313" key="2">
    <source>
        <dbReference type="Proteomes" id="UP000805704"/>
    </source>
</evidence>
<protein>
    <submittedName>
        <fullName evidence="1">Dystonin</fullName>
    </submittedName>
</protein>
<comment type="caution">
    <text evidence="1">The sequence shown here is derived from an EMBL/GenBank/DDBJ whole genome shotgun (WGS) entry which is preliminary data.</text>
</comment>
<name>A0ACB7ED40_NIBAL</name>
<reference evidence="1" key="1">
    <citation type="submission" date="2020-04" db="EMBL/GenBank/DDBJ databases">
        <title>A chromosome-scale assembly and high-density genetic map of the yellow drum (Nibea albiflora) genome.</title>
        <authorList>
            <person name="Xu D."/>
            <person name="Zhang W."/>
            <person name="Chen R."/>
            <person name="Tan P."/>
            <person name="Wang L."/>
            <person name="Song H."/>
            <person name="Tian L."/>
            <person name="Zhu Q."/>
            <person name="Wang B."/>
        </authorList>
    </citation>
    <scope>NUCLEOTIDE SEQUENCE</scope>
    <source>
        <strain evidence="1">ZJHYS-2018</strain>
    </source>
</reference>
<keyword evidence="2" id="KW-1185">Reference proteome</keyword>
<organism evidence="1 2">
    <name type="scientific">Nibea albiflora</name>
    <name type="common">Yellow drum</name>
    <name type="synonym">Corvina albiflora</name>
    <dbReference type="NCBI Taxonomy" id="240163"/>
    <lineage>
        <taxon>Eukaryota</taxon>
        <taxon>Metazoa</taxon>
        <taxon>Chordata</taxon>
        <taxon>Craniata</taxon>
        <taxon>Vertebrata</taxon>
        <taxon>Euteleostomi</taxon>
        <taxon>Actinopterygii</taxon>
        <taxon>Neopterygii</taxon>
        <taxon>Teleostei</taxon>
        <taxon>Neoteleostei</taxon>
        <taxon>Acanthomorphata</taxon>
        <taxon>Eupercaria</taxon>
        <taxon>Sciaenidae</taxon>
        <taxon>Nibea</taxon>
    </lineage>
</organism>
<evidence type="ECO:0000313" key="1">
    <source>
        <dbReference type="EMBL" id="KAG8000053.1"/>
    </source>
</evidence>